<dbReference type="EMBL" id="RDBE01000007">
    <property type="protein sequence ID" value="RLV49013.1"/>
    <property type="molecule type" value="Genomic_DNA"/>
</dbReference>
<keyword evidence="3" id="KW-0732">Signal</keyword>
<evidence type="ECO:0000256" key="1">
    <source>
        <dbReference type="SAM" id="MobiDB-lite"/>
    </source>
</evidence>
<feature type="compositionally biased region" description="Basic and acidic residues" evidence="1">
    <location>
        <begin position="95"/>
        <end position="104"/>
    </location>
</feature>
<evidence type="ECO:0008006" key="6">
    <source>
        <dbReference type="Google" id="ProtNLM"/>
    </source>
</evidence>
<accession>A0A3L8P2E4</accession>
<feature type="transmembrane region" description="Helical" evidence="2">
    <location>
        <begin position="430"/>
        <end position="449"/>
    </location>
</feature>
<dbReference type="RefSeq" id="WP_121806118.1">
    <property type="nucleotide sequence ID" value="NZ_RDBE01000007.1"/>
</dbReference>
<organism evidence="4 5">
    <name type="scientific">Nocardioides mangrovicus</name>
    <dbReference type="NCBI Taxonomy" id="2478913"/>
    <lineage>
        <taxon>Bacteria</taxon>
        <taxon>Bacillati</taxon>
        <taxon>Actinomycetota</taxon>
        <taxon>Actinomycetes</taxon>
        <taxon>Propionibacteriales</taxon>
        <taxon>Nocardioidaceae</taxon>
        <taxon>Nocardioides</taxon>
    </lineage>
</organism>
<dbReference type="Proteomes" id="UP000281708">
    <property type="component" value="Unassembled WGS sequence"/>
</dbReference>
<evidence type="ECO:0000256" key="2">
    <source>
        <dbReference type="SAM" id="Phobius"/>
    </source>
</evidence>
<feature type="region of interest" description="Disordered" evidence="1">
    <location>
        <begin position="248"/>
        <end position="269"/>
    </location>
</feature>
<name>A0A3L8P2E4_9ACTN</name>
<keyword evidence="2" id="KW-1133">Transmembrane helix</keyword>
<comment type="caution">
    <text evidence="4">The sequence shown here is derived from an EMBL/GenBank/DDBJ whole genome shotgun (WGS) entry which is preliminary data.</text>
</comment>
<feature type="signal peptide" evidence="3">
    <location>
        <begin position="1"/>
        <end position="27"/>
    </location>
</feature>
<feature type="compositionally biased region" description="Low complexity" evidence="1">
    <location>
        <begin position="53"/>
        <end position="79"/>
    </location>
</feature>
<keyword evidence="2" id="KW-0812">Transmembrane</keyword>
<sequence length="459" mass="45242">MSTIRRSALVSAAAAVLLLSTAGAAGAASGDGSPTDPLDGVVKQLTNTVHQATQQVQQAGQQAQQTQQSQQASVPSQDAPTPPASDDDSSGNETTDPKAPDHASSHALHGELLPGQATPTPLTAEAGSGTSTINDDGSSSADASVLALGGMTLYGSQASSSGSNDGHGATDPVCSGTDNAVCPLQADSHATQTSTASDSSTKTAAASICLTPPSQMPITLPDPITLPTLPTSSSTDCPNGLGIDALQSSSTMHRDTTTGDTSGSTQSSAAGVCVPGVPTSDTCIGLLTSHGSADSDGTTDRGSSVADIFGNSTPLTQPQGTPDQLCHPTADTTGLCAYINQGETYLASGVAGVAQNAATGNLLGLISFDAAHSEVLVHNAGGTAVVSPPTTVPPAANPPVVSAPATTTTTHHASVVDDVAAALPHTGGIWSGWLAIGLLCFSAGCALAAKDLRRVRVTG</sequence>
<keyword evidence="5" id="KW-1185">Reference proteome</keyword>
<evidence type="ECO:0000313" key="4">
    <source>
        <dbReference type="EMBL" id="RLV49013.1"/>
    </source>
</evidence>
<reference evidence="4 5" key="1">
    <citation type="submission" date="2018-10" db="EMBL/GenBank/DDBJ databases">
        <title>Marmoricola sp. 4Q3S-7 whole genome shotgun sequence.</title>
        <authorList>
            <person name="Li F."/>
        </authorList>
    </citation>
    <scope>NUCLEOTIDE SEQUENCE [LARGE SCALE GENOMIC DNA]</scope>
    <source>
        <strain evidence="4 5">4Q3S-7</strain>
    </source>
</reference>
<keyword evidence="2" id="KW-0472">Membrane</keyword>
<dbReference type="InterPro" id="IPR006311">
    <property type="entry name" value="TAT_signal"/>
</dbReference>
<evidence type="ECO:0000313" key="5">
    <source>
        <dbReference type="Proteomes" id="UP000281708"/>
    </source>
</evidence>
<protein>
    <recommendedName>
        <fullName evidence="6">LPXTG cell wall anchor domain-containing protein</fullName>
    </recommendedName>
</protein>
<gene>
    <name evidence="4" type="ORF">D9V37_10545</name>
</gene>
<feature type="chain" id="PRO_5018228370" description="LPXTG cell wall anchor domain-containing protein" evidence="3">
    <location>
        <begin position="28"/>
        <end position="459"/>
    </location>
</feature>
<dbReference type="PROSITE" id="PS51318">
    <property type="entry name" value="TAT"/>
    <property type="match status" value="1"/>
</dbReference>
<dbReference type="AlphaFoldDB" id="A0A3L8P2E4"/>
<feature type="region of interest" description="Disordered" evidence="1">
    <location>
        <begin position="53"/>
        <end position="140"/>
    </location>
</feature>
<feature type="compositionally biased region" description="Polar residues" evidence="1">
    <location>
        <begin position="128"/>
        <end position="140"/>
    </location>
</feature>
<evidence type="ECO:0000256" key="3">
    <source>
        <dbReference type="SAM" id="SignalP"/>
    </source>
</evidence>
<proteinExistence type="predicted"/>